<feature type="transmembrane region" description="Helical" evidence="1">
    <location>
        <begin position="191"/>
        <end position="208"/>
    </location>
</feature>
<feature type="transmembrane region" description="Helical" evidence="1">
    <location>
        <begin position="329"/>
        <end position="347"/>
    </location>
</feature>
<reference evidence="3" key="1">
    <citation type="submission" date="2022-08" db="EMBL/GenBank/DDBJ databases">
        <title>Genome Sequence of the sulphate-reducing bacterium, Pseudodesulfovibrio portus JCM14722.</title>
        <authorList>
            <person name="Kondo R."/>
            <person name="Kataoka T."/>
        </authorList>
    </citation>
    <scope>NUCLEOTIDE SEQUENCE</scope>
    <source>
        <strain evidence="3">JCM 14722</strain>
    </source>
</reference>
<dbReference type="Pfam" id="PF01757">
    <property type="entry name" value="Acyl_transf_3"/>
    <property type="match status" value="1"/>
</dbReference>
<accession>A0ABN6RSN1</accession>
<keyword evidence="1" id="KW-1133">Transmembrane helix</keyword>
<feature type="transmembrane region" description="Helical" evidence="1">
    <location>
        <begin position="92"/>
        <end position="112"/>
    </location>
</feature>
<dbReference type="EMBL" id="AP026708">
    <property type="protein sequence ID" value="BDQ34091.1"/>
    <property type="molecule type" value="Genomic_DNA"/>
</dbReference>
<keyword evidence="4" id="KW-1185">Reference proteome</keyword>
<dbReference type="PANTHER" id="PTHR36927">
    <property type="entry name" value="BLR4337 PROTEIN"/>
    <property type="match status" value="1"/>
</dbReference>
<feature type="transmembrane region" description="Helical" evidence="1">
    <location>
        <begin position="20"/>
        <end position="39"/>
    </location>
</feature>
<protein>
    <recommendedName>
        <fullName evidence="2">Acyltransferase 3 domain-containing protein</fullName>
    </recommendedName>
</protein>
<feature type="transmembrane region" description="Helical" evidence="1">
    <location>
        <begin position="383"/>
        <end position="398"/>
    </location>
</feature>
<feature type="domain" description="Acyltransferase 3" evidence="2">
    <location>
        <begin position="9"/>
        <end position="370"/>
    </location>
</feature>
<evidence type="ECO:0000313" key="4">
    <source>
        <dbReference type="Proteomes" id="UP001061361"/>
    </source>
</evidence>
<evidence type="ECO:0000256" key="1">
    <source>
        <dbReference type="SAM" id="Phobius"/>
    </source>
</evidence>
<evidence type="ECO:0000259" key="2">
    <source>
        <dbReference type="Pfam" id="PF01757"/>
    </source>
</evidence>
<feature type="transmembrane region" description="Helical" evidence="1">
    <location>
        <begin position="51"/>
        <end position="72"/>
    </location>
</feature>
<dbReference type="RefSeq" id="WP_264980984.1">
    <property type="nucleotide sequence ID" value="NZ_AP026708.1"/>
</dbReference>
<dbReference type="InterPro" id="IPR002656">
    <property type="entry name" value="Acyl_transf_3_dom"/>
</dbReference>
<dbReference type="Proteomes" id="UP001061361">
    <property type="component" value="Chromosome"/>
</dbReference>
<keyword evidence="1" id="KW-0472">Membrane</keyword>
<feature type="transmembrane region" description="Helical" evidence="1">
    <location>
        <begin position="285"/>
        <end position="309"/>
    </location>
</feature>
<dbReference type="InterPro" id="IPR050623">
    <property type="entry name" value="Glucan_succinyl_AcylTrfase"/>
</dbReference>
<feature type="transmembrane region" description="Helical" evidence="1">
    <location>
        <begin position="159"/>
        <end position="179"/>
    </location>
</feature>
<feature type="transmembrane region" description="Helical" evidence="1">
    <location>
        <begin position="257"/>
        <end position="279"/>
    </location>
</feature>
<organism evidence="3 4">
    <name type="scientific">Pseudodesulfovibrio portus</name>
    <dbReference type="NCBI Taxonomy" id="231439"/>
    <lineage>
        <taxon>Bacteria</taxon>
        <taxon>Pseudomonadati</taxon>
        <taxon>Thermodesulfobacteriota</taxon>
        <taxon>Desulfovibrionia</taxon>
        <taxon>Desulfovibrionales</taxon>
        <taxon>Desulfovibrionaceae</taxon>
    </lineage>
</organism>
<feature type="transmembrane region" description="Helical" evidence="1">
    <location>
        <begin position="353"/>
        <end position="371"/>
    </location>
</feature>
<feature type="transmembrane region" description="Helical" evidence="1">
    <location>
        <begin position="228"/>
        <end position="245"/>
    </location>
</feature>
<gene>
    <name evidence="3" type="ORF">JCM14722_16330</name>
</gene>
<name>A0ABN6RSN1_9BACT</name>
<evidence type="ECO:0000313" key="3">
    <source>
        <dbReference type="EMBL" id="BDQ34091.1"/>
    </source>
</evidence>
<proteinExistence type="predicted"/>
<keyword evidence="1" id="KW-0812">Transmembrane</keyword>
<sequence length="399" mass="44520">MTTATPRRNYAYDNLRTLMVLLIVLLHAACAYATGIPWWHAQDAKALPFDITIITIDNFALPVLFFIAGLFAHATRERYGNAGFIRNKLKRLGIPLLVIPSLYLPAMVYVGYLRRTENPTGFFEYWLRWMASLKDWGFVVITNMEQGTLYSDLFSPHHLWFLSLLLLFFIGYACCRADLFSRFETGMGKTTLIAALSIALGFTGLNLLTQDWAWARFGPFILFQPTRIPVYLGMFLFGVLASPHMDRLRPFPGPWWLWLIGFLAAQAVMLPMVSVFMMTPGPAPLGLALLHGALRTALAVTAAGFLVNFGTARLAGPSRWSRSLAASSYDIYIWHMPMAVFVQAGLASVPVPLAAKAALAFLVPVLLFWFLSRRAAGFQPCQWAGFLLLVFAGFGLTTL</sequence>